<dbReference type="InterPro" id="IPR010046">
    <property type="entry name" value="Mopterin_OxRdtse_a_bac"/>
</dbReference>
<gene>
    <name evidence="12" type="ORF">SAMN06265171_101833</name>
</gene>
<dbReference type="AlphaFoldDB" id="A0A521BA69"/>
<evidence type="ECO:0000256" key="5">
    <source>
        <dbReference type="ARBA" id="ARBA00022505"/>
    </source>
</evidence>
<dbReference type="GO" id="GO:0030151">
    <property type="term" value="F:molybdenum ion binding"/>
    <property type="evidence" value="ECO:0007669"/>
    <property type="project" value="InterPro"/>
</dbReference>
<feature type="domain" description="Molybdopterin dinucleotide-binding" evidence="11">
    <location>
        <begin position="667"/>
        <end position="768"/>
    </location>
</feature>
<evidence type="ECO:0000259" key="10">
    <source>
        <dbReference type="Pfam" id="PF00384"/>
    </source>
</evidence>
<dbReference type="PANTHER" id="PTHR43105">
    <property type="entry name" value="RESPIRATORY NITRATE REDUCTASE"/>
    <property type="match status" value="1"/>
</dbReference>
<evidence type="ECO:0000256" key="1">
    <source>
        <dbReference type="ARBA" id="ARBA00001942"/>
    </source>
</evidence>
<dbReference type="RefSeq" id="WP_142716815.1">
    <property type="nucleotide sequence ID" value="NZ_FXTC01000001.1"/>
</dbReference>
<dbReference type="GO" id="GO:0008863">
    <property type="term" value="F:formate dehydrogenase (NAD+) activity"/>
    <property type="evidence" value="ECO:0007669"/>
    <property type="project" value="InterPro"/>
</dbReference>
<sequence>MENRDEFNTIKQDKCQLPSAEPPYKLLDLKLKPPKLWAAGFPAVIHSLDQLVLNASVLRGGRALFSMNQFDGFDCPSCAWPDPDDERSKLGEYCENGAKALAEEATSKTIGAEFFRDNSVYDLAKLTDFEISQLGRIAEPMYLPKGGTHYQPITWDDAFAKISEKLNALDSPNEAIFYTSGRTSNEATWVYQLFAREFGTNNFPDCSNMCHETSGYALSRSIGIGKGTVKLEDFYDTDLIMIIGQNPGTNSPRMLSALTKGKKNGAKIMAINPLPEAGLKGFKNPQEVRALLNKPYELSDLYLPVKINGDMALLKALQILVLEEEAKNPGKVLDQDFIINKTAGFNELVEELKRYDLNFLSEECGISVEDLREAAQMIASKKRIIICWGMGITQQHNGVEMIYNIVNLLLMKGSIGIQGGGACPVRGHSNVQGNRTLLINHHPTTEQLDRLEEYYGFKVPREGGYDVVNALKAMHQEKVKFMFCMGGNFLSAAPDTTFTAEAMRKLEMSVIVSVKLNRGHLIHGKEALILPVISRSEKDMINGELQHVSTENSMGVVEWSRGVLDPISKHLINETHVACRMAKAVLGERSVVDWDQFINSYDAVRNDIEQCIPGFENYNERVVQKGGFYLPNGPRDGIFNSEFYPGKAAFNITAVPDNSLADDEYLMGTTRTHDQFNTVVYGLNDRYRGIFNERRIVMMNEKDIEKAGLKEGDHVDLFNYDDGIERIAPLFIVVKYPIPQKSTMTYFPETNVLVSINNVVNGANMPASKYVRIKIRKHSPEIFKKIDDHVIAAAGTGLEPS</sequence>
<dbReference type="InterPro" id="IPR006657">
    <property type="entry name" value="MoPterin_dinucl-bd_dom"/>
</dbReference>
<dbReference type="GO" id="GO:0051539">
    <property type="term" value="F:4 iron, 4 sulfur cluster binding"/>
    <property type="evidence" value="ECO:0007669"/>
    <property type="project" value="UniProtKB-KW"/>
</dbReference>
<dbReference type="EMBL" id="FXTC01000001">
    <property type="protein sequence ID" value="SMO43963.1"/>
    <property type="molecule type" value="Genomic_DNA"/>
</dbReference>
<reference evidence="12 13" key="1">
    <citation type="submission" date="2017-05" db="EMBL/GenBank/DDBJ databases">
        <authorList>
            <person name="Varghese N."/>
            <person name="Submissions S."/>
        </authorList>
    </citation>
    <scope>NUCLEOTIDE SEQUENCE [LARGE SCALE GENOMIC DNA]</scope>
    <source>
        <strain evidence="12 13">DSM 29371</strain>
    </source>
</reference>
<dbReference type="Gene3D" id="2.40.40.20">
    <property type="match status" value="1"/>
</dbReference>
<dbReference type="SUPFAM" id="SSF50692">
    <property type="entry name" value="ADC-like"/>
    <property type="match status" value="1"/>
</dbReference>
<dbReference type="CDD" id="cd02787">
    <property type="entry name" value="MopB_CT_ydeP"/>
    <property type="match status" value="1"/>
</dbReference>
<evidence type="ECO:0000256" key="4">
    <source>
        <dbReference type="ARBA" id="ARBA00022485"/>
    </source>
</evidence>
<organism evidence="12 13">
    <name type="scientific">Chryseobacterium rhizoplanae</name>
    <dbReference type="NCBI Taxonomy" id="1609531"/>
    <lineage>
        <taxon>Bacteria</taxon>
        <taxon>Pseudomonadati</taxon>
        <taxon>Bacteroidota</taxon>
        <taxon>Flavobacteriia</taxon>
        <taxon>Flavobacteriales</taxon>
        <taxon>Weeksellaceae</taxon>
        <taxon>Chryseobacterium group</taxon>
        <taxon>Chryseobacterium</taxon>
    </lineage>
</organism>
<keyword evidence="4" id="KW-0004">4Fe-4S</keyword>
<comment type="cofactor">
    <cofactor evidence="1">
        <name>Mo-bis(molybdopterin guanine dinucleotide)</name>
        <dbReference type="ChEBI" id="CHEBI:60539"/>
    </cofactor>
</comment>
<dbReference type="PANTHER" id="PTHR43105:SF4">
    <property type="entry name" value="PROTEIN YDEP"/>
    <property type="match status" value="1"/>
</dbReference>
<dbReference type="CDD" id="cd02767">
    <property type="entry name" value="MopB_ydeP"/>
    <property type="match status" value="1"/>
</dbReference>
<evidence type="ECO:0000313" key="13">
    <source>
        <dbReference type="Proteomes" id="UP000316916"/>
    </source>
</evidence>
<dbReference type="InterPro" id="IPR009010">
    <property type="entry name" value="Asp_de-COase-like_dom_sf"/>
</dbReference>
<accession>A0A521BA69</accession>
<evidence type="ECO:0000259" key="11">
    <source>
        <dbReference type="Pfam" id="PF01568"/>
    </source>
</evidence>
<protein>
    <submittedName>
        <fullName evidence="12">Oxidoreductase alpha (Molybdopterin) subunit</fullName>
    </submittedName>
</protein>
<evidence type="ECO:0000256" key="9">
    <source>
        <dbReference type="ARBA" id="ARBA00023014"/>
    </source>
</evidence>
<comment type="cofactor">
    <cofactor evidence="2">
        <name>[4Fe-4S] cluster</name>
        <dbReference type="ChEBI" id="CHEBI:49883"/>
    </cofactor>
</comment>
<keyword evidence="5" id="KW-0500">Molybdenum</keyword>
<dbReference type="InterPro" id="IPR037951">
    <property type="entry name" value="MopB_CT_YdeP"/>
</dbReference>
<dbReference type="Proteomes" id="UP000316916">
    <property type="component" value="Unassembled WGS sequence"/>
</dbReference>
<evidence type="ECO:0000256" key="8">
    <source>
        <dbReference type="ARBA" id="ARBA00023004"/>
    </source>
</evidence>
<dbReference type="GO" id="GO:0043546">
    <property type="term" value="F:molybdopterin cofactor binding"/>
    <property type="evidence" value="ECO:0007669"/>
    <property type="project" value="InterPro"/>
</dbReference>
<comment type="similarity">
    <text evidence="3">Belongs to the prokaryotic molybdopterin-containing oxidoreductase family.</text>
</comment>
<keyword evidence="8" id="KW-0408">Iron</keyword>
<name>A0A521BA69_9FLAO</name>
<dbReference type="Pfam" id="PF00384">
    <property type="entry name" value="Molybdopterin"/>
    <property type="match status" value="1"/>
</dbReference>
<dbReference type="InterPro" id="IPR041953">
    <property type="entry name" value="YdeP_MopB"/>
</dbReference>
<keyword evidence="7" id="KW-0560">Oxidoreductase</keyword>
<keyword evidence="9" id="KW-0411">Iron-sulfur</keyword>
<dbReference type="Gene3D" id="3.40.50.740">
    <property type="match status" value="1"/>
</dbReference>
<keyword evidence="6" id="KW-0479">Metal-binding</keyword>
<keyword evidence="13" id="KW-1185">Reference proteome</keyword>
<dbReference type="GO" id="GO:0045333">
    <property type="term" value="P:cellular respiration"/>
    <property type="evidence" value="ECO:0007669"/>
    <property type="project" value="UniProtKB-ARBA"/>
</dbReference>
<dbReference type="InterPro" id="IPR006656">
    <property type="entry name" value="Mopterin_OxRdtase"/>
</dbReference>
<dbReference type="Pfam" id="PF01568">
    <property type="entry name" value="Molydop_binding"/>
    <property type="match status" value="1"/>
</dbReference>
<dbReference type="PIRSF" id="PIRSF000144">
    <property type="entry name" value="CbbBc"/>
    <property type="match status" value="1"/>
</dbReference>
<dbReference type="GO" id="GO:0016020">
    <property type="term" value="C:membrane"/>
    <property type="evidence" value="ECO:0007669"/>
    <property type="project" value="TreeGrafter"/>
</dbReference>
<evidence type="ECO:0000256" key="3">
    <source>
        <dbReference type="ARBA" id="ARBA00010312"/>
    </source>
</evidence>
<proteinExistence type="inferred from homology"/>
<feature type="domain" description="Molybdopterin oxidoreductase" evidence="10">
    <location>
        <begin position="136"/>
        <end position="516"/>
    </location>
</feature>
<dbReference type="InterPro" id="IPR050123">
    <property type="entry name" value="Prok_molybdopt-oxidoreductase"/>
</dbReference>
<dbReference type="SUPFAM" id="SSF53706">
    <property type="entry name" value="Formate dehydrogenase/DMSO reductase, domains 1-3"/>
    <property type="match status" value="1"/>
</dbReference>
<evidence type="ECO:0000256" key="7">
    <source>
        <dbReference type="ARBA" id="ARBA00023002"/>
    </source>
</evidence>
<evidence type="ECO:0000256" key="2">
    <source>
        <dbReference type="ARBA" id="ARBA00001966"/>
    </source>
</evidence>
<dbReference type="NCBIfam" id="TIGR01701">
    <property type="entry name" value="Fdhalpha-like"/>
    <property type="match status" value="1"/>
</dbReference>
<evidence type="ECO:0000256" key="6">
    <source>
        <dbReference type="ARBA" id="ARBA00022723"/>
    </source>
</evidence>
<dbReference type="Gene3D" id="3.40.228.10">
    <property type="entry name" value="Dimethylsulfoxide Reductase, domain 2"/>
    <property type="match status" value="1"/>
</dbReference>
<evidence type="ECO:0000313" key="12">
    <source>
        <dbReference type="EMBL" id="SMO43963.1"/>
    </source>
</evidence>